<evidence type="ECO:0000259" key="1">
    <source>
        <dbReference type="Pfam" id="PF20057"/>
    </source>
</evidence>
<sequence>MAAAQEPRALVAEREIEREVRRLFPRLSEGEAYVAPMPDGGYGLFVARNRWHAPIARIEAPAWRAIERRDFVELASEARWRPSSAGLAYWRRLGAGADPFRAQHQLSTVKQVGDVAVDFNEGESPLGWLRRRKGADGQPLVSSTQFEAGERLRRDFTLSSMTPRLTTDWSAAMTADSGGRRPRDPSDVTDRALAARERLARALRAVGPKLSDLALAVCCHLQGLEAAEQDFGWPRRSAKVVLQIALDRLAMHYGLDEENGRQP</sequence>
<keyword evidence="3" id="KW-1185">Reference proteome</keyword>
<feature type="domain" description="DUF6456" evidence="1">
    <location>
        <begin position="118"/>
        <end position="254"/>
    </location>
</feature>
<gene>
    <name evidence="2" type="ORF">F2P47_04300</name>
</gene>
<reference evidence="2 3" key="1">
    <citation type="submission" date="2019-09" db="EMBL/GenBank/DDBJ databases">
        <title>Parvibaculum sedimenti sp. nov., isolated from sediment.</title>
        <authorList>
            <person name="Wang Y."/>
        </authorList>
    </citation>
    <scope>NUCLEOTIDE SEQUENCE [LARGE SCALE GENOMIC DNA]</scope>
    <source>
        <strain evidence="2 3">HXT-9</strain>
    </source>
</reference>
<evidence type="ECO:0000313" key="3">
    <source>
        <dbReference type="Proteomes" id="UP000468901"/>
    </source>
</evidence>
<dbReference type="EMBL" id="WESC01000003">
    <property type="protein sequence ID" value="KAB7741631.1"/>
    <property type="molecule type" value="Genomic_DNA"/>
</dbReference>
<organism evidence="2 3">
    <name type="scientific">Parvibaculum sedimenti</name>
    <dbReference type="NCBI Taxonomy" id="2608632"/>
    <lineage>
        <taxon>Bacteria</taxon>
        <taxon>Pseudomonadati</taxon>
        <taxon>Pseudomonadota</taxon>
        <taxon>Alphaproteobacteria</taxon>
        <taxon>Hyphomicrobiales</taxon>
        <taxon>Parvibaculaceae</taxon>
        <taxon>Parvibaculum</taxon>
    </lineage>
</organism>
<dbReference type="AlphaFoldDB" id="A0A6N6VKW1"/>
<dbReference type="Proteomes" id="UP000468901">
    <property type="component" value="Unassembled WGS sequence"/>
</dbReference>
<comment type="caution">
    <text evidence="2">The sequence shown here is derived from an EMBL/GenBank/DDBJ whole genome shotgun (WGS) entry which is preliminary data.</text>
</comment>
<proteinExistence type="predicted"/>
<accession>A0A6N6VKW1</accession>
<protein>
    <submittedName>
        <fullName evidence="2">ATPase</fullName>
    </submittedName>
</protein>
<dbReference type="Pfam" id="PF20057">
    <property type="entry name" value="DUF6456"/>
    <property type="match status" value="1"/>
</dbReference>
<evidence type="ECO:0000313" key="2">
    <source>
        <dbReference type="EMBL" id="KAB7741631.1"/>
    </source>
</evidence>
<dbReference type="InterPro" id="IPR045599">
    <property type="entry name" value="DUF6456"/>
</dbReference>
<name>A0A6N6VKW1_9HYPH</name>